<feature type="compositionally biased region" description="Low complexity" evidence="8">
    <location>
        <begin position="1"/>
        <end position="15"/>
    </location>
</feature>
<feature type="compositionally biased region" description="Polar residues" evidence="8">
    <location>
        <begin position="39"/>
        <end position="55"/>
    </location>
</feature>
<dbReference type="OrthoDB" id="46189at2759"/>
<comment type="similarity">
    <text evidence="2">Belongs to the COG1 family.</text>
</comment>
<comment type="subcellular location">
    <subcellularLocation>
        <location evidence="1">Golgi apparatus membrane</location>
        <topology evidence="1">Peripheral membrane protein</topology>
    </subcellularLocation>
</comment>
<dbReference type="InterPro" id="IPR033370">
    <property type="entry name" value="COG1"/>
</dbReference>
<evidence type="ECO:0000256" key="3">
    <source>
        <dbReference type="ARBA" id="ARBA00020978"/>
    </source>
</evidence>
<evidence type="ECO:0000256" key="6">
    <source>
        <dbReference type="ARBA" id="ARBA00023034"/>
    </source>
</evidence>
<keyword evidence="4" id="KW-0813">Transport</keyword>
<evidence type="ECO:0000313" key="10">
    <source>
        <dbReference type="Proteomes" id="UP000717328"/>
    </source>
</evidence>
<dbReference type="Proteomes" id="UP000717328">
    <property type="component" value="Unassembled WGS sequence"/>
</dbReference>
<keyword evidence="10" id="KW-1185">Reference proteome</keyword>
<keyword evidence="7" id="KW-0472">Membrane</keyword>
<evidence type="ECO:0000256" key="8">
    <source>
        <dbReference type="SAM" id="MobiDB-lite"/>
    </source>
</evidence>
<evidence type="ECO:0000256" key="2">
    <source>
        <dbReference type="ARBA" id="ARBA00006653"/>
    </source>
</evidence>
<keyword evidence="5" id="KW-0653">Protein transport</keyword>
<dbReference type="GO" id="GO:0000139">
    <property type="term" value="C:Golgi membrane"/>
    <property type="evidence" value="ECO:0007669"/>
    <property type="project" value="UniProtKB-SubCell"/>
</dbReference>
<name>A0A9P7GJ46_9AGAR</name>
<protein>
    <recommendedName>
        <fullName evidence="3">Conserved oligomeric Golgi complex subunit 1</fullName>
    </recommendedName>
</protein>
<proteinExistence type="inferred from homology"/>
<gene>
    <name evidence="9" type="ORF">H0H81_010293</name>
</gene>
<evidence type="ECO:0000256" key="4">
    <source>
        <dbReference type="ARBA" id="ARBA00022448"/>
    </source>
</evidence>
<comment type="caution">
    <text evidence="9">The sequence shown here is derived from an EMBL/GenBank/DDBJ whole genome shotgun (WGS) entry which is preliminary data.</text>
</comment>
<reference evidence="9" key="1">
    <citation type="submission" date="2021-02" db="EMBL/GenBank/DDBJ databases">
        <authorList>
            <person name="Nieuwenhuis M."/>
            <person name="Van De Peppel L.J.J."/>
        </authorList>
    </citation>
    <scope>NUCLEOTIDE SEQUENCE</scope>
    <source>
        <strain evidence="9">D49</strain>
    </source>
</reference>
<dbReference type="EMBL" id="JABCKI010000320">
    <property type="protein sequence ID" value="KAG5650993.1"/>
    <property type="molecule type" value="Genomic_DNA"/>
</dbReference>
<dbReference type="PANTHER" id="PTHR31658">
    <property type="entry name" value="CONSERVED OLIGOMERIC GOLGI COMPLEX SUBUNIT 1"/>
    <property type="match status" value="1"/>
</dbReference>
<organism evidence="9 10">
    <name type="scientific">Sphagnurus paluster</name>
    <dbReference type="NCBI Taxonomy" id="117069"/>
    <lineage>
        <taxon>Eukaryota</taxon>
        <taxon>Fungi</taxon>
        <taxon>Dikarya</taxon>
        <taxon>Basidiomycota</taxon>
        <taxon>Agaricomycotina</taxon>
        <taxon>Agaricomycetes</taxon>
        <taxon>Agaricomycetidae</taxon>
        <taxon>Agaricales</taxon>
        <taxon>Tricholomatineae</taxon>
        <taxon>Lyophyllaceae</taxon>
        <taxon>Sphagnurus</taxon>
    </lineage>
</organism>
<evidence type="ECO:0000256" key="1">
    <source>
        <dbReference type="ARBA" id="ARBA00004395"/>
    </source>
</evidence>
<evidence type="ECO:0000313" key="9">
    <source>
        <dbReference type="EMBL" id="KAG5650993.1"/>
    </source>
</evidence>
<dbReference type="GO" id="GO:0017119">
    <property type="term" value="C:Golgi transport complex"/>
    <property type="evidence" value="ECO:0007669"/>
    <property type="project" value="InterPro"/>
</dbReference>
<sequence length="914" mass="102652">MSRPSPTLSVSSSAPVIGNGHAHTPQVPKMEAPRGARSHSFSTSKLPTVNDSQGGHTDPDELFARHTISEVKVVQHQLRADADAKQEELRLMVGERYRDLLQASTSIIAIASSSKRVVQTLEETRDIVLSQEEPPMPRRQTRDHGNDAHLHTLQLLSAHMKLLLDAPEHLWRLIERKQYLSAAWLFLLARVVHRALVRDDEQEEGTWSSQGVDVLEEFPLVQRQWEAVSQFRSQIIHKATLSLRECNASTEDTCAALLTLHLLDSRPLTETLSVFLAQRSKTLHDLLSWEYPGESPRPQEIQMNGGPLGSLQANTTSTSDFRRRPVNEIKEATQTALDAISRAMKTAQSIFDEESESQRSLVRRVLECIQSDSPNPTNKTQSLPAVLSLTTQTLLTTLPSSSHFLLLPANLRSYKPYIDLTSSSSTIRHSYFTQKMREWFEKSCSHLQKAVARWFSTLLSVKEVWNVRAATKRWLLASCLGENEVFEVTSILDKLCQHRMIEIWKLKLAGSLESFSSRLESTVSSLSKGSKSTRKGITLVFRRRSFSLNRVVEISPVQFLFQTPLLPTLSQAGMGQADASFQKYKASLRRQLLGRSTLLDDVLATLENCARTIRQDLAHVMASGEETRELYEQLENNYRPGADALCNDVVDKLEETVKAHSEASFSNIEGMIFLGRVSDELSSSSPFIIDLGCQPPVARDFRDKTAKLYGRVLDRWRRHMVSQIVREHRLAYRPIHHTLQHPEKPWGPSPDIVQSLFVLSTSIQELGFCRNQSRQQSLVLAALEHFIAALTGDGWDENSLQSSYDLAFLWKFAAAYGEGLSELANTLEKRLKDSLPSELTLDDLHRSASESLARTQTLLAILLPFRSSIPLSESADKFSALLPFGIPPVEHEFHPALELAKPTSRFGLLLVGGM</sequence>
<dbReference type="AlphaFoldDB" id="A0A9P7GJ46"/>
<evidence type="ECO:0000256" key="7">
    <source>
        <dbReference type="ARBA" id="ARBA00023136"/>
    </source>
</evidence>
<dbReference type="GO" id="GO:0015031">
    <property type="term" value="P:protein transport"/>
    <property type="evidence" value="ECO:0007669"/>
    <property type="project" value="UniProtKB-KW"/>
</dbReference>
<reference evidence="9" key="2">
    <citation type="submission" date="2021-10" db="EMBL/GenBank/DDBJ databases">
        <title>Phylogenomics reveals ancestral predisposition of the termite-cultivated fungus Termitomyces towards a domesticated lifestyle.</title>
        <authorList>
            <person name="Auxier B."/>
            <person name="Grum-Grzhimaylo A."/>
            <person name="Cardenas M.E."/>
            <person name="Lodge J.D."/>
            <person name="Laessoe T."/>
            <person name="Pedersen O."/>
            <person name="Smith M.E."/>
            <person name="Kuyper T.W."/>
            <person name="Franco-Molano E.A."/>
            <person name="Baroni T.J."/>
            <person name="Aanen D.K."/>
        </authorList>
    </citation>
    <scope>NUCLEOTIDE SEQUENCE</scope>
    <source>
        <strain evidence="9">D49</strain>
    </source>
</reference>
<feature type="region of interest" description="Disordered" evidence="8">
    <location>
        <begin position="1"/>
        <end position="60"/>
    </location>
</feature>
<evidence type="ECO:0000256" key="5">
    <source>
        <dbReference type="ARBA" id="ARBA00022927"/>
    </source>
</evidence>
<dbReference type="GO" id="GO:0006891">
    <property type="term" value="P:intra-Golgi vesicle-mediated transport"/>
    <property type="evidence" value="ECO:0007669"/>
    <property type="project" value="InterPro"/>
</dbReference>
<dbReference type="Pfam" id="PF08700">
    <property type="entry name" value="VPS51_Exo84_N"/>
    <property type="match status" value="1"/>
</dbReference>
<dbReference type="PANTHER" id="PTHR31658:SF0">
    <property type="entry name" value="CONSERVED OLIGOMERIC GOLGI COMPLEX SUBUNIT 1"/>
    <property type="match status" value="1"/>
</dbReference>
<accession>A0A9P7GJ46</accession>
<keyword evidence="6" id="KW-0333">Golgi apparatus</keyword>